<name>A0A1M4XTB0_9FIRM</name>
<dbReference type="Gene3D" id="3.30.110.20">
    <property type="entry name" value="Alba-like domain"/>
    <property type="match status" value="1"/>
</dbReference>
<dbReference type="Pfam" id="PF04232">
    <property type="entry name" value="SpoVS"/>
    <property type="match status" value="1"/>
</dbReference>
<dbReference type="InterPro" id="IPR007347">
    <property type="entry name" value="SpoVS"/>
</dbReference>
<dbReference type="PANTHER" id="PTHR35331:SF1">
    <property type="entry name" value="STAGE V SPORULATION PROTEIN S"/>
    <property type="match status" value="1"/>
</dbReference>
<protein>
    <submittedName>
        <fullName evidence="1">Stage V sporulation protein S</fullName>
    </submittedName>
</protein>
<dbReference type="Proteomes" id="UP000184196">
    <property type="component" value="Unassembled WGS sequence"/>
</dbReference>
<dbReference type="AlphaFoldDB" id="A0A1M4XTB0"/>
<dbReference type="EMBL" id="FQUW01000012">
    <property type="protein sequence ID" value="SHE96807.1"/>
    <property type="molecule type" value="Genomic_DNA"/>
</dbReference>
<dbReference type="RefSeq" id="WP_073164024.1">
    <property type="nucleotide sequence ID" value="NZ_FQUW01000012.1"/>
</dbReference>
<organism evidence="1 2">
    <name type="scientific">Desulfofundulus australicus DSM 11792</name>
    <dbReference type="NCBI Taxonomy" id="1121425"/>
    <lineage>
        <taxon>Bacteria</taxon>
        <taxon>Bacillati</taxon>
        <taxon>Bacillota</taxon>
        <taxon>Clostridia</taxon>
        <taxon>Eubacteriales</taxon>
        <taxon>Peptococcaceae</taxon>
        <taxon>Desulfofundulus</taxon>
    </lineage>
</organism>
<proteinExistence type="predicted"/>
<dbReference type="InterPro" id="IPR036882">
    <property type="entry name" value="Alba-like_dom_sf"/>
</dbReference>
<reference evidence="2" key="1">
    <citation type="submission" date="2016-11" db="EMBL/GenBank/DDBJ databases">
        <authorList>
            <person name="Varghese N."/>
            <person name="Submissions S."/>
        </authorList>
    </citation>
    <scope>NUCLEOTIDE SEQUENCE [LARGE SCALE GENOMIC DNA]</scope>
    <source>
        <strain evidence="2">DSM 11792</strain>
    </source>
</reference>
<accession>A0A1M4XTB0</accession>
<evidence type="ECO:0000313" key="2">
    <source>
        <dbReference type="Proteomes" id="UP000184196"/>
    </source>
</evidence>
<sequence length="87" mass="9165">MELLKVSSRTDTRKLGKALYQALRKNGGEAVLQAVGAGAVNQAVKGVAVARGLAAPEGADLKAVPGLVKVEMDGTEKTAVQFRVFWR</sequence>
<dbReference type="OrthoDB" id="1725332at2"/>
<dbReference type="PANTHER" id="PTHR35331">
    <property type="entry name" value="STAGE V SPORULATION PROTEIN S"/>
    <property type="match status" value="1"/>
</dbReference>
<gene>
    <name evidence="1" type="ORF">SAMN02745218_01166</name>
</gene>
<evidence type="ECO:0000313" key="1">
    <source>
        <dbReference type="EMBL" id="SHE96807.1"/>
    </source>
</evidence>
<dbReference type="GO" id="GO:0003676">
    <property type="term" value="F:nucleic acid binding"/>
    <property type="evidence" value="ECO:0007669"/>
    <property type="project" value="InterPro"/>
</dbReference>
<keyword evidence="2" id="KW-1185">Reference proteome</keyword>